<protein>
    <submittedName>
        <fullName evidence="1">Uncharacterized protein</fullName>
    </submittedName>
</protein>
<dbReference type="EMBL" id="OZ035826">
    <property type="protein sequence ID" value="CAL1604195.1"/>
    <property type="molecule type" value="Genomic_DNA"/>
</dbReference>
<dbReference type="AlphaFoldDB" id="A0AAV2LSJ9"/>
<evidence type="ECO:0000313" key="2">
    <source>
        <dbReference type="Proteomes" id="UP001497482"/>
    </source>
</evidence>
<sequence>MSQVDYKCDLSIISDAFPFCPLDLPPLPLTHTNKHAILRFRCSPALSRSTWTYHRFFFNKVEYIFAEKRAVHHLLWSRGALKCPSGSSKGVNKSRRPRLQFFLQYDDSRTAFVTQKECILSLETTTNNPAVIGIGNNRNVFLNAVVLNRAQILCCAVGSWIVWSMILVPSEADLLQQRKTVPSAS</sequence>
<organism evidence="1 2">
    <name type="scientific">Knipowitschia caucasica</name>
    <name type="common">Caucasian dwarf goby</name>
    <name type="synonym">Pomatoschistus caucasicus</name>
    <dbReference type="NCBI Taxonomy" id="637954"/>
    <lineage>
        <taxon>Eukaryota</taxon>
        <taxon>Metazoa</taxon>
        <taxon>Chordata</taxon>
        <taxon>Craniata</taxon>
        <taxon>Vertebrata</taxon>
        <taxon>Euteleostomi</taxon>
        <taxon>Actinopterygii</taxon>
        <taxon>Neopterygii</taxon>
        <taxon>Teleostei</taxon>
        <taxon>Neoteleostei</taxon>
        <taxon>Acanthomorphata</taxon>
        <taxon>Gobiaria</taxon>
        <taxon>Gobiiformes</taxon>
        <taxon>Gobioidei</taxon>
        <taxon>Gobiidae</taxon>
        <taxon>Gobiinae</taxon>
        <taxon>Knipowitschia</taxon>
    </lineage>
</organism>
<evidence type="ECO:0000313" key="1">
    <source>
        <dbReference type="EMBL" id="CAL1604195.1"/>
    </source>
</evidence>
<proteinExistence type="predicted"/>
<dbReference type="Proteomes" id="UP001497482">
    <property type="component" value="Chromosome 4"/>
</dbReference>
<name>A0AAV2LSJ9_KNICA</name>
<reference evidence="1 2" key="1">
    <citation type="submission" date="2024-04" db="EMBL/GenBank/DDBJ databases">
        <authorList>
            <person name="Waldvogel A.-M."/>
            <person name="Schoenle A."/>
        </authorList>
    </citation>
    <scope>NUCLEOTIDE SEQUENCE [LARGE SCALE GENOMIC DNA]</scope>
</reference>
<gene>
    <name evidence="1" type="ORF">KC01_LOCUS31758</name>
</gene>
<keyword evidence="2" id="KW-1185">Reference proteome</keyword>
<accession>A0AAV2LSJ9</accession>